<keyword evidence="3" id="KW-1185">Reference proteome</keyword>
<dbReference type="Proteomes" id="UP000027442">
    <property type="component" value="Unassembled WGS sequence"/>
</dbReference>
<name>A0A069QI57_HOYLO</name>
<gene>
    <name evidence="2" type="ORF">HMPREF1991_01380</name>
</gene>
<dbReference type="HOGENOM" id="CLU_2772416_0_0_10"/>
<dbReference type="AlphaFoldDB" id="A0A069QI57"/>
<accession>A0A069QI57</accession>
<dbReference type="PATRIC" id="fig|1122985.7.peg.1436"/>
<dbReference type="RefSeq" id="WP_018967930.1">
    <property type="nucleotide sequence ID" value="NZ_KB899218.1"/>
</dbReference>
<evidence type="ECO:0000256" key="1">
    <source>
        <dbReference type="SAM" id="MobiDB-lite"/>
    </source>
</evidence>
<evidence type="ECO:0000313" key="2">
    <source>
        <dbReference type="EMBL" id="KDR52538.1"/>
    </source>
</evidence>
<dbReference type="EMBL" id="JNGW01000060">
    <property type="protein sequence ID" value="KDR52538.1"/>
    <property type="molecule type" value="Genomic_DNA"/>
</dbReference>
<proteinExistence type="predicted"/>
<organism evidence="2 3">
    <name type="scientific">Hoylesella loescheii DSM 19665 = JCM 12249 = ATCC 15930</name>
    <dbReference type="NCBI Taxonomy" id="1122985"/>
    <lineage>
        <taxon>Bacteria</taxon>
        <taxon>Pseudomonadati</taxon>
        <taxon>Bacteroidota</taxon>
        <taxon>Bacteroidia</taxon>
        <taxon>Bacteroidales</taxon>
        <taxon>Prevotellaceae</taxon>
        <taxon>Hoylesella</taxon>
    </lineage>
</organism>
<protein>
    <submittedName>
        <fullName evidence="2">Uncharacterized protein</fullName>
    </submittedName>
</protein>
<reference evidence="2 3" key="1">
    <citation type="submission" date="2013-08" db="EMBL/GenBank/DDBJ databases">
        <authorList>
            <person name="Weinstock G."/>
            <person name="Sodergren E."/>
            <person name="Wylie T."/>
            <person name="Fulton L."/>
            <person name="Fulton R."/>
            <person name="Fronick C."/>
            <person name="O'Laughlin M."/>
            <person name="Godfrey J."/>
            <person name="Miner T."/>
            <person name="Herter B."/>
            <person name="Appelbaum E."/>
            <person name="Cordes M."/>
            <person name="Lek S."/>
            <person name="Wollam A."/>
            <person name="Pepin K.H."/>
            <person name="Palsikar V.B."/>
            <person name="Mitreva M."/>
            <person name="Wilson R.K."/>
        </authorList>
    </citation>
    <scope>NUCLEOTIDE SEQUENCE [LARGE SCALE GENOMIC DNA]</scope>
    <source>
        <strain evidence="2 3">ATCC 15930</strain>
    </source>
</reference>
<feature type="region of interest" description="Disordered" evidence="1">
    <location>
        <begin position="30"/>
        <end position="59"/>
    </location>
</feature>
<sequence>MRKIRVINGLYSKPECNVLSIEVKTNLLEGSASGGHNEAPDDGELNSKQGNFFEDDFDL</sequence>
<evidence type="ECO:0000313" key="3">
    <source>
        <dbReference type="Proteomes" id="UP000027442"/>
    </source>
</evidence>
<comment type="caution">
    <text evidence="2">The sequence shown here is derived from an EMBL/GenBank/DDBJ whole genome shotgun (WGS) entry which is preliminary data.</text>
</comment>